<dbReference type="Gene3D" id="1.20.1250.20">
    <property type="entry name" value="MFS general substrate transporter like domains"/>
    <property type="match status" value="1"/>
</dbReference>
<feature type="transmembrane region" description="Helical" evidence="8">
    <location>
        <begin position="147"/>
        <end position="164"/>
    </location>
</feature>
<feature type="transmembrane region" description="Helical" evidence="8">
    <location>
        <begin position="494"/>
        <end position="515"/>
    </location>
</feature>
<dbReference type="RefSeq" id="XP_022994214.1">
    <property type="nucleotide sequence ID" value="XM_023138446.1"/>
</dbReference>
<dbReference type="Pfam" id="PF00854">
    <property type="entry name" value="PTR2"/>
    <property type="match status" value="1"/>
</dbReference>
<evidence type="ECO:0000256" key="6">
    <source>
        <dbReference type="ARBA" id="ARBA00022989"/>
    </source>
</evidence>
<dbReference type="InterPro" id="IPR000109">
    <property type="entry name" value="POT_fam"/>
</dbReference>
<dbReference type="KEGG" id="cmax:111490020"/>
<dbReference type="GeneID" id="111490020"/>
<evidence type="ECO:0000256" key="1">
    <source>
        <dbReference type="ARBA" id="ARBA00004141"/>
    </source>
</evidence>
<dbReference type="PROSITE" id="PS01022">
    <property type="entry name" value="PTR2_1"/>
    <property type="match status" value="1"/>
</dbReference>
<evidence type="ECO:0000256" key="8">
    <source>
        <dbReference type="SAM" id="Phobius"/>
    </source>
</evidence>
<dbReference type="PANTHER" id="PTHR11654">
    <property type="entry name" value="OLIGOPEPTIDE TRANSPORTER-RELATED"/>
    <property type="match status" value="1"/>
</dbReference>
<proteinExistence type="inferred from homology"/>
<feature type="transmembrane region" description="Helical" evidence="8">
    <location>
        <begin position="51"/>
        <end position="69"/>
    </location>
</feature>
<dbReference type="OrthoDB" id="8904098at2759"/>
<evidence type="ECO:0000256" key="3">
    <source>
        <dbReference type="ARBA" id="ARBA00022448"/>
    </source>
</evidence>
<evidence type="ECO:0000256" key="7">
    <source>
        <dbReference type="ARBA" id="ARBA00023136"/>
    </source>
</evidence>
<keyword evidence="5 8" id="KW-0812">Transmembrane</keyword>
<dbReference type="SUPFAM" id="SSF103473">
    <property type="entry name" value="MFS general substrate transporter"/>
    <property type="match status" value="1"/>
</dbReference>
<evidence type="ECO:0000256" key="4">
    <source>
        <dbReference type="ARBA" id="ARBA00022553"/>
    </source>
</evidence>
<keyword evidence="3" id="KW-0813">Transport</keyword>
<dbReference type="GO" id="GO:0009705">
    <property type="term" value="C:plant-type vacuole membrane"/>
    <property type="evidence" value="ECO:0007669"/>
    <property type="project" value="UniProtKB-ARBA"/>
</dbReference>
<feature type="transmembrane region" description="Helical" evidence="8">
    <location>
        <begin position="328"/>
        <end position="348"/>
    </location>
</feature>
<protein>
    <submittedName>
        <fullName evidence="10">Protein NRT1/ PTR FAMILY 5.10-like</fullName>
    </submittedName>
</protein>
<dbReference type="InterPro" id="IPR036259">
    <property type="entry name" value="MFS_trans_sf"/>
</dbReference>
<comment type="similarity">
    <text evidence="2">Belongs to the major facilitator superfamily. Proton-dependent oligopeptide transporter (POT/PTR) (TC 2.A.17) family.</text>
</comment>
<feature type="transmembrane region" description="Helical" evidence="8">
    <location>
        <begin position="463"/>
        <end position="482"/>
    </location>
</feature>
<dbReference type="AlphaFoldDB" id="A0A6J1K2A2"/>
<dbReference type="FunFam" id="1.20.1250.20:FF:000147">
    <property type="entry name" value="Protein NRT1/ PTR family 5.10"/>
    <property type="match status" value="1"/>
</dbReference>
<feature type="transmembrane region" description="Helical" evidence="8">
    <location>
        <begin position="108"/>
        <end position="127"/>
    </location>
</feature>
<accession>A0A6J1K2A2</accession>
<dbReference type="GO" id="GO:0006857">
    <property type="term" value="P:oligopeptide transport"/>
    <property type="evidence" value="ECO:0007669"/>
    <property type="project" value="InterPro"/>
</dbReference>
<feature type="transmembrane region" description="Helical" evidence="8">
    <location>
        <begin position="368"/>
        <end position="390"/>
    </location>
</feature>
<feature type="transmembrane region" description="Helical" evidence="8">
    <location>
        <begin position="81"/>
        <end position="101"/>
    </location>
</feature>
<evidence type="ECO:0000313" key="9">
    <source>
        <dbReference type="Proteomes" id="UP000504608"/>
    </source>
</evidence>
<keyword evidence="4" id="KW-0597">Phosphoprotein</keyword>
<keyword evidence="9" id="KW-1185">Reference proteome</keyword>
<organism evidence="9 10">
    <name type="scientific">Cucurbita maxima</name>
    <name type="common">Pumpkin</name>
    <name type="synonym">Winter squash</name>
    <dbReference type="NCBI Taxonomy" id="3661"/>
    <lineage>
        <taxon>Eukaryota</taxon>
        <taxon>Viridiplantae</taxon>
        <taxon>Streptophyta</taxon>
        <taxon>Embryophyta</taxon>
        <taxon>Tracheophyta</taxon>
        <taxon>Spermatophyta</taxon>
        <taxon>Magnoliopsida</taxon>
        <taxon>eudicotyledons</taxon>
        <taxon>Gunneridae</taxon>
        <taxon>Pentapetalae</taxon>
        <taxon>rosids</taxon>
        <taxon>fabids</taxon>
        <taxon>Cucurbitales</taxon>
        <taxon>Cucurbitaceae</taxon>
        <taxon>Cucurbiteae</taxon>
        <taxon>Cucurbita</taxon>
    </lineage>
</organism>
<name>A0A6J1K2A2_CUCMA</name>
<comment type="subcellular location">
    <subcellularLocation>
        <location evidence="1">Membrane</location>
        <topology evidence="1">Multi-pass membrane protein</topology>
    </subcellularLocation>
</comment>
<evidence type="ECO:0000256" key="5">
    <source>
        <dbReference type="ARBA" id="ARBA00022692"/>
    </source>
</evidence>
<feature type="transmembrane region" description="Helical" evidence="8">
    <location>
        <begin position="194"/>
        <end position="216"/>
    </location>
</feature>
<dbReference type="InterPro" id="IPR018456">
    <property type="entry name" value="PTR2_symporter_CS"/>
</dbReference>
<evidence type="ECO:0000313" key="10">
    <source>
        <dbReference type="RefSeq" id="XP_022994214.1"/>
    </source>
</evidence>
<gene>
    <name evidence="10" type="primary">LOC111490020</name>
</gene>
<keyword evidence="6 8" id="KW-1133">Transmembrane helix</keyword>
<dbReference type="Proteomes" id="UP000504608">
    <property type="component" value="Unplaced"/>
</dbReference>
<dbReference type="GO" id="GO:0080054">
    <property type="term" value="F:low-affinity nitrate transmembrane transporter activity"/>
    <property type="evidence" value="ECO:0007669"/>
    <property type="project" value="UniProtKB-ARBA"/>
</dbReference>
<keyword evidence="7 8" id="KW-0472">Membrane</keyword>
<evidence type="ECO:0000256" key="2">
    <source>
        <dbReference type="ARBA" id="ARBA00005982"/>
    </source>
</evidence>
<sequence>MDLSVSASDSPLLNDTVDGTVDFQGHPVLRSSAGGWRSASFMIGVEVAERFAYYGIGANLITYLTGPLGQSVATAAESVNIWSGISMLFTLLGAFVADSFFGRYRTILFSSAIYVLGLALLSFSALLPTTTSLLCQNSNEISSCSTPQFQLVLFFVSLYLIGVGQGGHKPCVQAFGADQFDAQHPQEAKSKSSFFNWWFFGVCAGTFVAILVVTYTEENLSWSLGFGIPFIMMVIASVVFVFGKYTYRYSVKKYDKSPFVRIGRVFVSAARNWRASSTFIFDQEESATDLSQQKAGQFRFLNKACIVPNHSNQCGMVCSMSEVEEAKAVLRIFPVWMTVLVFGIVFAQDSTFFTKQGATMDRSILSGFIIPAAAIDSFVPLSIVIFITIYDRVFVFIARAFTGIQSGITTLQRIGTGLVISAISMLVASMVERKRLRIAEETGLVDRPDITIPMSFWWLVPQYTLYGLAEVFTLVGLQEFFYDQCPSDLKSMGLAFYTSVLGTGSILSSLLVSVIDEATGANGQNSWFSDNLNKAHLDYFYLLLSGLSLLAFVGFLFQIISKVLVSKYGMLPTVLSVGFRRWNV</sequence>
<feature type="transmembrane region" description="Helical" evidence="8">
    <location>
        <begin position="222"/>
        <end position="243"/>
    </location>
</feature>
<feature type="transmembrane region" description="Helical" evidence="8">
    <location>
        <begin position="539"/>
        <end position="560"/>
    </location>
</feature>
<reference evidence="10" key="1">
    <citation type="submission" date="2025-08" db="UniProtKB">
        <authorList>
            <consortium name="RefSeq"/>
        </authorList>
    </citation>
    <scope>IDENTIFICATION</scope>
    <source>
        <tissue evidence="10">Young leaves</tissue>
    </source>
</reference>